<proteinExistence type="predicted"/>
<dbReference type="OrthoDB" id="1231906at2"/>
<dbReference type="EMBL" id="RQTJ01000016">
    <property type="protein sequence ID" value="RRA94621.1"/>
    <property type="molecule type" value="Genomic_DNA"/>
</dbReference>
<organism evidence="3 4">
    <name type="scientific">Paenimyroides viscosum</name>
    <dbReference type="NCBI Taxonomy" id="2488729"/>
    <lineage>
        <taxon>Bacteria</taxon>
        <taxon>Pseudomonadati</taxon>
        <taxon>Bacteroidota</taxon>
        <taxon>Flavobacteriia</taxon>
        <taxon>Flavobacteriales</taxon>
        <taxon>Flavobacteriaceae</taxon>
        <taxon>Paenimyroides</taxon>
    </lineage>
</organism>
<evidence type="ECO:0000256" key="1">
    <source>
        <dbReference type="PROSITE-ProRule" id="PRU00325"/>
    </source>
</evidence>
<keyword evidence="4" id="KW-1185">Reference proteome</keyword>
<protein>
    <recommendedName>
        <fullName evidence="2">SWIM-type domain-containing protein</fullName>
    </recommendedName>
</protein>
<evidence type="ECO:0000313" key="4">
    <source>
        <dbReference type="Proteomes" id="UP000268372"/>
    </source>
</evidence>
<keyword evidence="1" id="KW-0479">Metal-binding</keyword>
<dbReference type="PROSITE" id="PS50966">
    <property type="entry name" value="ZF_SWIM"/>
    <property type="match status" value="1"/>
</dbReference>
<dbReference type="RefSeq" id="WP_124899520.1">
    <property type="nucleotide sequence ID" value="NZ_RQTJ01000016.1"/>
</dbReference>
<keyword evidence="1" id="KW-0863">Zinc-finger</keyword>
<dbReference type="Proteomes" id="UP000268372">
    <property type="component" value="Unassembled WGS sequence"/>
</dbReference>
<reference evidence="3 4" key="1">
    <citation type="submission" date="2018-11" db="EMBL/GenBank/DDBJ databases">
        <title>Flavobacterium sp. nov., YIM 102796 draft genome.</title>
        <authorList>
            <person name="Li G."/>
            <person name="Jiang Y."/>
        </authorList>
    </citation>
    <scope>NUCLEOTIDE SEQUENCE [LARGE SCALE GENOMIC DNA]</scope>
    <source>
        <strain evidence="3 4">YIM 102796</strain>
    </source>
</reference>
<evidence type="ECO:0000259" key="2">
    <source>
        <dbReference type="PROSITE" id="PS50966"/>
    </source>
</evidence>
<comment type="caution">
    <text evidence="3">The sequence shown here is derived from an EMBL/GenBank/DDBJ whole genome shotgun (WGS) entry which is preliminary data.</text>
</comment>
<feature type="domain" description="SWIM-type" evidence="2">
    <location>
        <begin position="45"/>
        <end position="81"/>
    </location>
</feature>
<name>A0A3P1B0C6_9FLAO</name>
<dbReference type="GO" id="GO:0008270">
    <property type="term" value="F:zinc ion binding"/>
    <property type="evidence" value="ECO:0007669"/>
    <property type="project" value="UniProtKB-KW"/>
</dbReference>
<keyword evidence="1" id="KW-0862">Zinc</keyword>
<evidence type="ECO:0000313" key="3">
    <source>
        <dbReference type="EMBL" id="RRA94621.1"/>
    </source>
</evidence>
<sequence length="557" mass="65923">MNAIEYINKLTTGKKNKVNKLTVREVEEETKNNFIAFVDDELHSFDVKIQLVENQIINAFCDCESKETYCLHKTAVLLNLLDNEPTTTLKSPRKKKTVKFNEAQEILKQLDSNEISNWLSMVLSNNKEIEMQFLLHFSKKTLSYEVADIEKLIVNSFTSIMLKRKKIELNELKKILELLNKVLAPVFDYLQTEITQRKSLTLLSALVEALIIQEGKYTVPGTRYEKYIRSLIEKFALLFNNVQDEDAWKKQVKAIVDDFFNTEILIGTYATDLLAFTHSFAPTNRKKFISECIKKNLLEYIEDDFTLRLEFNSILLDIVTENNDFEAVNEYFTIYPYENAFNIKFLNALKNINPELTIAYCSKCISSNSKIDYNLPYLLILEEIFTSQNNLKNLALVKHDKFQIDPNFEDYQFIQQHLDDKEYLSKFRVTTLSRFRNLFYKEDVHVDIYFEILHNEQNYKKMLEVIEKDMIPFRVLNRYLDILFNLDHISLLQNIFNRLIFIAIEEQPNENFNETQAFVVKHYSQNDIQVILNDAWFKKYSFYPKYLKLDILEKFKV</sequence>
<gene>
    <name evidence="3" type="ORF">EG242_08775</name>
</gene>
<accession>A0A3P1B0C6</accession>
<dbReference type="InterPro" id="IPR007527">
    <property type="entry name" value="Znf_SWIM"/>
</dbReference>
<dbReference type="AlphaFoldDB" id="A0A3P1B0C6"/>